<evidence type="ECO:0000313" key="4">
    <source>
        <dbReference type="Proteomes" id="UP001318860"/>
    </source>
</evidence>
<dbReference type="PANTHER" id="PTHR34568">
    <property type="entry name" value="RRM DOMAIN-CONTAINING PROTEIN"/>
    <property type="match status" value="1"/>
</dbReference>
<organism evidence="3 4">
    <name type="scientific">Rehmannia glutinosa</name>
    <name type="common">Chinese foxglove</name>
    <dbReference type="NCBI Taxonomy" id="99300"/>
    <lineage>
        <taxon>Eukaryota</taxon>
        <taxon>Viridiplantae</taxon>
        <taxon>Streptophyta</taxon>
        <taxon>Embryophyta</taxon>
        <taxon>Tracheophyta</taxon>
        <taxon>Spermatophyta</taxon>
        <taxon>Magnoliopsida</taxon>
        <taxon>eudicotyledons</taxon>
        <taxon>Gunneridae</taxon>
        <taxon>Pentapetalae</taxon>
        <taxon>asterids</taxon>
        <taxon>lamiids</taxon>
        <taxon>Lamiales</taxon>
        <taxon>Orobanchaceae</taxon>
        <taxon>Rehmannieae</taxon>
        <taxon>Rehmannia</taxon>
    </lineage>
</organism>
<dbReference type="PANTHER" id="PTHR34568:SF1">
    <property type="entry name" value="DNA BINDING PROTEIN"/>
    <property type="match status" value="1"/>
</dbReference>
<reference evidence="3 4" key="1">
    <citation type="journal article" date="2021" name="Comput. Struct. Biotechnol. J.">
        <title>De novo genome assembly of the potent medicinal plant Rehmannia glutinosa using nanopore technology.</title>
        <authorList>
            <person name="Ma L."/>
            <person name="Dong C."/>
            <person name="Song C."/>
            <person name="Wang X."/>
            <person name="Zheng X."/>
            <person name="Niu Y."/>
            <person name="Chen S."/>
            <person name="Feng W."/>
        </authorList>
    </citation>
    <scope>NUCLEOTIDE SEQUENCE [LARGE SCALE GENOMIC DNA]</scope>
    <source>
        <strain evidence="3">DH-2019</strain>
    </source>
</reference>
<sequence>MHATKVGWAGQAFALATSNDSGGKKSRIRRSKEERKGMVESFIKKYQKSNNGNFPSLNLTHKEVGGSFYTMREIVREIIQENRVLAPPKVSLEENGHSGFLEQHPLGSISMEPEIDFTVSDGVHTETHIVPQKHQSSSENISSYIEQFNGSYPLELDNEQIIEELSKVSDKNEDFDGTIESHQAPNYQDTHMQEVSNRGEQLTQLKSHEFENEKIVNGFEVNGPGSQRLTNEHYNKNDETVDKNEEYRERVYTETKVTEILDKEKYEAQDLEASQTIKSRVNSDVVVETFPLRPVPKTIHDMDVESGDIKEAAGTLEATPIPSGFVIAKGEEKLRDEKKVVVNLQGSSMEGPKYSSASKPIVLDKGDVADLESEDSLPDGTTKASSSTERLNSADPTAVGRKTSGLLPKGNNPTLDRINLETWETTSNKSTRPENNPLLALVKAFISSFVKFWTE</sequence>
<comment type="caution">
    <text evidence="3">The sequence shown here is derived from an EMBL/GenBank/DDBJ whole genome shotgun (WGS) entry which is preliminary data.</text>
</comment>
<name>A0ABR0VQR6_REHGL</name>
<evidence type="ECO:0000256" key="1">
    <source>
        <dbReference type="SAM" id="MobiDB-lite"/>
    </source>
</evidence>
<protein>
    <recommendedName>
        <fullName evidence="2">AT3G52170-like helix-turn-helix domain-containing protein</fullName>
    </recommendedName>
</protein>
<proteinExistence type="predicted"/>
<dbReference type="Proteomes" id="UP001318860">
    <property type="component" value="Unassembled WGS sequence"/>
</dbReference>
<feature type="domain" description="AT3G52170-like helix-turn-helix" evidence="2">
    <location>
        <begin position="31"/>
        <end position="79"/>
    </location>
</feature>
<dbReference type="InterPro" id="IPR058942">
    <property type="entry name" value="AT3G52170-like"/>
</dbReference>
<feature type="region of interest" description="Disordered" evidence="1">
    <location>
        <begin position="370"/>
        <end position="415"/>
    </location>
</feature>
<gene>
    <name evidence="3" type="ORF">DH2020_030136</name>
</gene>
<dbReference type="InterPro" id="IPR058941">
    <property type="entry name" value="HTH_AT3G52170-like"/>
</dbReference>
<accession>A0ABR0VQR6</accession>
<evidence type="ECO:0000259" key="2">
    <source>
        <dbReference type="Pfam" id="PF25896"/>
    </source>
</evidence>
<evidence type="ECO:0000313" key="3">
    <source>
        <dbReference type="EMBL" id="KAK6136120.1"/>
    </source>
</evidence>
<feature type="compositionally biased region" description="Polar residues" evidence="1">
    <location>
        <begin position="382"/>
        <end position="395"/>
    </location>
</feature>
<keyword evidence="4" id="KW-1185">Reference proteome</keyword>
<dbReference type="Pfam" id="PF25896">
    <property type="entry name" value="HTH_AT3G52170"/>
    <property type="match status" value="1"/>
</dbReference>
<dbReference type="EMBL" id="JABTTQ020001053">
    <property type="protein sequence ID" value="KAK6136120.1"/>
    <property type="molecule type" value="Genomic_DNA"/>
</dbReference>